<dbReference type="PANTHER" id="PTHR15666">
    <property type="entry name" value="COMM DOMAIN CONTAINING PROTEIN 5"/>
    <property type="match status" value="1"/>
</dbReference>
<evidence type="ECO:0000256" key="1">
    <source>
        <dbReference type="ARBA" id="ARBA00016556"/>
    </source>
</evidence>
<dbReference type="GeneID" id="101235640"/>
<dbReference type="PANTHER" id="PTHR15666:SF1">
    <property type="entry name" value="COMM DOMAIN-CONTAINING PROTEIN 5"/>
    <property type="match status" value="1"/>
</dbReference>
<dbReference type="Pfam" id="PF07258">
    <property type="entry name" value="COMM_domain"/>
    <property type="match status" value="1"/>
</dbReference>
<keyword evidence="4" id="KW-1185">Reference proteome</keyword>
<sequence>MAGRERVASFKKTNVQLDQSAFLPAKIPSVILKLSGVSSKINRDLFRKVLQVVIKDIEGSVIITEDIFGNLKSLFENVITEDKFLILYSGVLLLMRYALRHPQGSLKKESFILELNELRLNKEHIEDICSIVFTTKQNANEKKFSSFQLPSLISLRWRIDVTISTSVLNRVLQPTILMQIKDSNGKMFTFEVSYTKFHELRYNIASLLKEMEDLEKRSVLRVEH</sequence>
<comment type="similarity">
    <text evidence="2">Belongs to the COMM domain-containing protein 5 family.</text>
</comment>
<name>A0ABM4D7Q9_HYDVU</name>
<reference evidence="5" key="1">
    <citation type="submission" date="2025-08" db="UniProtKB">
        <authorList>
            <consortium name="RefSeq"/>
        </authorList>
    </citation>
    <scope>IDENTIFICATION</scope>
</reference>
<organism evidence="4 5">
    <name type="scientific">Hydra vulgaris</name>
    <name type="common">Hydra</name>
    <name type="synonym">Hydra attenuata</name>
    <dbReference type="NCBI Taxonomy" id="6087"/>
    <lineage>
        <taxon>Eukaryota</taxon>
        <taxon>Metazoa</taxon>
        <taxon>Cnidaria</taxon>
        <taxon>Hydrozoa</taxon>
        <taxon>Hydroidolina</taxon>
        <taxon>Anthoathecata</taxon>
        <taxon>Aplanulata</taxon>
        <taxon>Hydridae</taxon>
        <taxon>Hydra</taxon>
    </lineage>
</organism>
<dbReference type="InterPro" id="IPR017920">
    <property type="entry name" value="COMM"/>
</dbReference>
<evidence type="ECO:0000313" key="5">
    <source>
        <dbReference type="RefSeq" id="XP_065670358.1"/>
    </source>
</evidence>
<accession>A0ABM4D7Q9</accession>
<feature type="domain" description="COMM" evidence="3">
    <location>
        <begin position="151"/>
        <end position="215"/>
    </location>
</feature>
<dbReference type="RefSeq" id="XP_065670358.1">
    <property type="nucleotide sequence ID" value="XM_065814286.1"/>
</dbReference>
<protein>
    <recommendedName>
        <fullName evidence="1">COMM domain-containing protein 5</fullName>
    </recommendedName>
</protein>
<proteinExistence type="inferred from homology"/>
<evidence type="ECO:0000259" key="3">
    <source>
        <dbReference type="PROSITE" id="PS51269"/>
    </source>
</evidence>
<gene>
    <name evidence="5" type="primary">LOC101235640</name>
</gene>
<evidence type="ECO:0000256" key="2">
    <source>
        <dbReference type="ARBA" id="ARBA00093452"/>
    </source>
</evidence>
<dbReference type="InterPro" id="IPR037357">
    <property type="entry name" value="COMMD5"/>
</dbReference>
<dbReference type="PROSITE" id="PS51269">
    <property type="entry name" value="COMM"/>
    <property type="match status" value="1"/>
</dbReference>
<dbReference type="Proteomes" id="UP001652625">
    <property type="component" value="Chromosome 12"/>
</dbReference>
<evidence type="ECO:0000313" key="4">
    <source>
        <dbReference type="Proteomes" id="UP001652625"/>
    </source>
</evidence>